<protein>
    <submittedName>
        <fullName evidence="5">CYFA0S24e00320g1_1</fullName>
    </submittedName>
</protein>
<feature type="compositionally biased region" description="Polar residues" evidence="4">
    <location>
        <begin position="1582"/>
        <end position="1600"/>
    </location>
</feature>
<dbReference type="GO" id="GO:0006325">
    <property type="term" value="P:chromatin organization"/>
    <property type="evidence" value="ECO:0007669"/>
    <property type="project" value="InterPro"/>
</dbReference>
<feature type="region of interest" description="Disordered" evidence="4">
    <location>
        <begin position="1"/>
        <end position="23"/>
    </location>
</feature>
<organism evidence="5">
    <name type="scientific">Cyberlindnera fabianii</name>
    <name type="common">Yeast</name>
    <name type="synonym">Hansenula fabianii</name>
    <dbReference type="NCBI Taxonomy" id="36022"/>
    <lineage>
        <taxon>Eukaryota</taxon>
        <taxon>Fungi</taxon>
        <taxon>Dikarya</taxon>
        <taxon>Ascomycota</taxon>
        <taxon>Saccharomycotina</taxon>
        <taxon>Saccharomycetes</taxon>
        <taxon>Phaffomycetales</taxon>
        <taxon>Phaffomycetaceae</taxon>
        <taxon>Cyberlindnera</taxon>
    </lineage>
</organism>
<proteinExistence type="inferred from homology"/>
<keyword evidence="3" id="KW-0539">Nucleus</keyword>
<evidence type="ECO:0000256" key="4">
    <source>
        <dbReference type="SAM" id="MobiDB-lite"/>
    </source>
</evidence>
<dbReference type="EMBL" id="LK052909">
    <property type="protein sequence ID" value="CDR46575.1"/>
    <property type="molecule type" value="Genomic_DNA"/>
</dbReference>
<feature type="compositionally biased region" description="Basic and acidic residues" evidence="4">
    <location>
        <begin position="310"/>
        <end position="321"/>
    </location>
</feature>
<comment type="similarity">
    <text evidence="2">Belongs to the HIR3 family.</text>
</comment>
<evidence type="ECO:0000256" key="2">
    <source>
        <dbReference type="ARBA" id="ARBA00007335"/>
    </source>
</evidence>
<dbReference type="InterPro" id="IPR033053">
    <property type="entry name" value="Hir3/CABIN1"/>
</dbReference>
<dbReference type="OrthoDB" id="77564at2759"/>
<comment type="subcellular location">
    <subcellularLocation>
        <location evidence="1">Nucleus</location>
    </subcellularLocation>
</comment>
<reference evidence="5" key="1">
    <citation type="journal article" date="2014" name="Genome Announc.">
        <title>Genome sequence of the yeast Cyberlindnera fabianii (Hansenula fabianii).</title>
        <authorList>
            <person name="Freel K.C."/>
            <person name="Sarilar V."/>
            <person name="Neuveglise C."/>
            <person name="Devillers H."/>
            <person name="Friedrich A."/>
            <person name="Schacherer J."/>
        </authorList>
    </citation>
    <scope>NUCLEOTIDE SEQUENCE</scope>
    <source>
        <strain evidence="5">YJS4271</strain>
    </source>
</reference>
<feature type="region of interest" description="Disordered" evidence="4">
    <location>
        <begin position="277"/>
        <end position="336"/>
    </location>
</feature>
<dbReference type="GO" id="GO:0000417">
    <property type="term" value="C:HIR complex"/>
    <property type="evidence" value="ECO:0007669"/>
    <property type="project" value="TreeGrafter"/>
</dbReference>
<dbReference type="PANTHER" id="PTHR15502">
    <property type="entry name" value="CALCINEURIN-BINDING PROTEIN CABIN 1-RELATED"/>
    <property type="match status" value="1"/>
</dbReference>
<evidence type="ECO:0000256" key="3">
    <source>
        <dbReference type="ARBA" id="ARBA00023242"/>
    </source>
</evidence>
<evidence type="ECO:0000313" key="5">
    <source>
        <dbReference type="EMBL" id="CDR46575.1"/>
    </source>
</evidence>
<accession>A0A061B9H8</accession>
<sequence length="1620" mass="184016">MSSKFAALNLSEEPSAQDAEEHTRELQIEEAFKVFQQALSFQKTSDFSLAHRAYKQLFAIDVVTSTRESSSSPTVRTLRYLAHRNRGLLYFEELRSRIDKLDTEQMFSLLEDSIDDLIEALQHTDADSIVVKLLLAIFRMFGNVRLSRFIVEYELSKEENEDLLLHRKRRLQSRDLKIYTREQRRLLAKIQITDGEGDESSDLDLPDVTFLEPLKNFLDEQQSVILEGRTEILKLDGWALRDVGIALMSLVGKTKSKGYKLRDPYTTREEVVTAIEFSEPSEVKPSVQNVPDDKPIEPEKPQSSSSPTEDDQKRAASDDLPQRASKRVRTQDDSTMSFEDARATCMRFVESFNSLTSIFGVSLPRYDLDNSDRATTEFLNCLNNWSSKHTDAFLQSAQRASADATVPDLLNANNPYQDMDGQADTDNLTDVGRALVRKINMSNLTFPEARVMFLFAVLGGSDGARAHVVESKLDRDLYSVVENFVIASEADLADYIADSYDGFAFMTGIFEVLVNSWIQSKQQTKKTSGRQPQDNQSTLDTIESMVKKWNKILGSTLPISSEFSIRHEWAMLMYMQASEKYNPDVIRTQFKHIGSLLVDLSSDLSIHFPNYDYIADISLKSIRNECDKLEVLVSFEKVLHDEQSDVEGTINLLEGMLFIDDDRDTESLSNMEKFVRESPVGLKLTLWKTLLDLYVSTSRPSRYIRAMDYVLPFLYHVVSDAELVEKNEALRQRIILIAFGFYGQFIEGLSKLVKESGWDVTESSDRLFEYLVKFLSVLYTYCVYERMGQTTRPSSSKPPTPSKSVAKMRDMIADTFVVFLVLFKKKSDPSSDGFLDLLSVVHEEIGLLHFCDASSGRFLELSQHMLKSADVEKFEVDILQQLHCHYHISISTEHFVPFDHTTHEVPLDTDAINQFSGYLFGALSKRKDPLTSQLKPDLKAAIDAFYDTIGDPSDNNNVIIRNTGILNNYLAQSIDMKLFRDAFWGSLDLSFKRPNLAGTSVAEKGLYYFHAASSMNLYKSRKRLALGKSSDLENIIKVLTADVISGTSRLETWVLLGEAYALQAEDDLVWTSDRLNSADKKFAVAIIQRKSMLCYCMALSWYVRESSDPVIGSILFTAMAKDLYHSLLRPMEGFCYFDALEHNVLTKEGLSKIKSNLTKEKYTFVMKLVVRFLRLSINCDKLVWLNYFYMAKALHKLKESPAKVINAAVTACKLSDGALEPHYQLCAFLYKYVRAGTYPEAKANSKLERIPLFSDASPSDDVPEKFASIILGCLRKITSIDKKKWQHRPKYKIAKILYEFGEYKKAIEEMNSFVILKSNNKALLHIWKPESEVPGKHFYYTYDYACFYLDLLWKTADFPNMVMFVKKLRRFGSSMVDINGAWEKALFALCYLSREIMQTPRDYTETEIPKLVFPEFTAKSQRITDTLKNGPLNPDEIPTLVLIFELFDVRRINNGFGPTALIDDTLNAAYLKFYLHKVEQLEASDPTFAHTHMINDGPNPAKLKVARKDVIVSVTSLVRSLDDSVSKHKISEDVGFTVPSHVTSPERRGSIIGDANSTDGVAYSLRKKPVPADEEVTVEAIDSNQTDNVPLSPVEPSTPQRGAIDINDTDENEFYTPEAT</sequence>
<dbReference type="PhylomeDB" id="A0A061B9H8"/>
<gene>
    <name evidence="5" type="ORF">CYFA0S_24e00320g</name>
</gene>
<dbReference type="GO" id="GO:0031491">
    <property type="term" value="F:nucleosome binding"/>
    <property type="evidence" value="ECO:0007669"/>
    <property type="project" value="TreeGrafter"/>
</dbReference>
<dbReference type="PANTHER" id="PTHR15502:SF7">
    <property type="entry name" value="CALCINEURIN-BINDING PROTEIN CABIN-1"/>
    <property type="match status" value="1"/>
</dbReference>
<dbReference type="GO" id="GO:0005634">
    <property type="term" value="C:nucleus"/>
    <property type="evidence" value="ECO:0007669"/>
    <property type="project" value="UniProtKB-SubCell"/>
</dbReference>
<evidence type="ECO:0000256" key="1">
    <source>
        <dbReference type="ARBA" id="ARBA00004123"/>
    </source>
</evidence>
<feature type="region of interest" description="Disordered" evidence="4">
    <location>
        <begin position="1581"/>
        <end position="1620"/>
    </location>
</feature>
<feature type="compositionally biased region" description="Basic and acidic residues" evidence="4">
    <location>
        <begin position="291"/>
        <end position="300"/>
    </location>
</feature>
<name>A0A061B9H8_CYBFA</name>